<dbReference type="InterPro" id="IPR005953">
    <property type="entry name" value="ATP_synth_csu_bac/chlpt"/>
</dbReference>
<keyword evidence="8 12" id="KW-0406">Ion transport</keyword>
<comment type="similarity">
    <text evidence="2 12">Belongs to the ATPase C chain family.</text>
</comment>
<dbReference type="GO" id="GO:0045259">
    <property type="term" value="C:proton-transporting ATP synthase complex"/>
    <property type="evidence" value="ECO:0007669"/>
    <property type="project" value="UniProtKB-KW"/>
</dbReference>
<dbReference type="CDD" id="cd18184">
    <property type="entry name" value="ATP-synt_Fo_c_NaATPase"/>
    <property type="match status" value="1"/>
</dbReference>
<dbReference type="GO" id="GO:0046933">
    <property type="term" value="F:proton-transporting ATP synthase activity, rotational mechanism"/>
    <property type="evidence" value="ECO:0007669"/>
    <property type="project" value="UniProtKB-UniRule"/>
</dbReference>
<evidence type="ECO:0000256" key="11">
    <source>
        <dbReference type="ARBA" id="ARBA00023310"/>
    </source>
</evidence>
<evidence type="ECO:0000313" key="15">
    <source>
        <dbReference type="Proteomes" id="UP000593601"/>
    </source>
</evidence>
<name>A0A7M2RMH7_9FIRM</name>
<keyword evidence="12" id="KW-1003">Cell membrane</keyword>
<comment type="caution">
    <text evidence="12">Lacks conserved residue(s) required for the propagation of feature annotation.</text>
</comment>
<evidence type="ECO:0000256" key="5">
    <source>
        <dbReference type="ARBA" id="ARBA00022692"/>
    </source>
</evidence>
<keyword evidence="7 12" id="KW-1133">Transmembrane helix</keyword>
<keyword evidence="10 12" id="KW-0472">Membrane</keyword>
<dbReference type="PROSITE" id="PS00605">
    <property type="entry name" value="ATPASE_C"/>
    <property type="match status" value="1"/>
</dbReference>
<dbReference type="Pfam" id="PF00137">
    <property type="entry name" value="ATP-synt_C"/>
    <property type="match status" value="1"/>
</dbReference>
<comment type="function">
    <text evidence="12">Key component of the F(0) channel; it plays a direct role in translocation across the membrane. A homomeric c-ring of between 10-14 subunits forms the central stalk rotor element with the F(1) delta and epsilon subunits.</text>
</comment>
<dbReference type="InterPro" id="IPR002379">
    <property type="entry name" value="ATPase_proteolipid_c-like_dom"/>
</dbReference>
<keyword evidence="9 12" id="KW-0446">Lipid-binding</keyword>
<protein>
    <recommendedName>
        <fullName evidence="12">ATP synthase subunit c</fullName>
    </recommendedName>
    <alternativeName>
        <fullName evidence="12">ATP synthase F(0) sector subunit c</fullName>
    </alternativeName>
    <alternativeName>
        <fullName evidence="12">F-type ATPase subunit c</fullName>
        <shortName evidence="12">F-ATPase subunit c</shortName>
    </alternativeName>
    <alternativeName>
        <fullName evidence="12">Lipid-binding protein</fullName>
    </alternativeName>
</protein>
<dbReference type="GO" id="GO:0033177">
    <property type="term" value="C:proton-transporting two-sector ATPase complex, proton-transporting domain"/>
    <property type="evidence" value="ECO:0007669"/>
    <property type="project" value="InterPro"/>
</dbReference>
<evidence type="ECO:0000256" key="3">
    <source>
        <dbReference type="ARBA" id="ARBA00022448"/>
    </source>
</evidence>
<keyword evidence="11 12" id="KW-0066">ATP synthesis</keyword>
<feature type="transmembrane region" description="Helical" evidence="12">
    <location>
        <begin position="55"/>
        <end position="79"/>
    </location>
</feature>
<sequence>MQDPLAFVIAIAHIAAALALLNGVTTTFGQAKICSQAIESMARQPEAADSIRSTMFVGLAMAETSGIYGLLIAIVMLFANPLVNTMISHLG</sequence>
<keyword evidence="3 12" id="KW-0813">Transport</keyword>
<dbReference type="KEGG" id="bliq:INP51_07575"/>
<evidence type="ECO:0000256" key="7">
    <source>
        <dbReference type="ARBA" id="ARBA00022989"/>
    </source>
</evidence>
<proteinExistence type="inferred from homology"/>
<dbReference type="GO" id="GO:0008289">
    <property type="term" value="F:lipid binding"/>
    <property type="evidence" value="ECO:0007669"/>
    <property type="project" value="UniProtKB-KW"/>
</dbReference>
<evidence type="ECO:0000256" key="12">
    <source>
        <dbReference type="HAMAP-Rule" id="MF_01396"/>
    </source>
</evidence>
<evidence type="ECO:0000256" key="6">
    <source>
        <dbReference type="ARBA" id="ARBA00022781"/>
    </source>
</evidence>
<organism evidence="14 15">
    <name type="scientific">Blautia liquoris</name>
    <dbReference type="NCBI Taxonomy" id="2779518"/>
    <lineage>
        <taxon>Bacteria</taxon>
        <taxon>Bacillati</taxon>
        <taxon>Bacillota</taxon>
        <taxon>Clostridia</taxon>
        <taxon>Lachnospirales</taxon>
        <taxon>Lachnospiraceae</taxon>
        <taxon>Blautia</taxon>
    </lineage>
</organism>
<evidence type="ECO:0000256" key="1">
    <source>
        <dbReference type="ARBA" id="ARBA00004141"/>
    </source>
</evidence>
<dbReference type="RefSeq" id="WP_193737081.1">
    <property type="nucleotide sequence ID" value="NZ_CP063304.1"/>
</dbReference>
<dbReference type="EMBL" id="CP063304">
    <property type="protein sequence ID" value="QOV20767.1"/>
    <property type="molecule type" value="Genomic_DNA"/>
</dbReference>
<dbReference type="InterPro" id="IPR020537">
    <property type="entry name" value="ATP_synth_F0_csu_DDCD_BS"/>
</dbReference>
<dbReference type="InterPro" id="IPR000454">
    <property type="entry name" value="ATP_synth_F0_csu"/>
</dbReference>
<dbReference type="PRINTS" id="PR00124">
    <property type="entry name" value="ATPASEC"/>
</dbReference>
<dbReference type="Gene3D" id="1.20.120.610">
    <property type="entry name" value="lithium bound rotor ring of v- atpase"/>
    <property type="match status" value="1"/>
</dbReference>
<dbReference type="GO" id="GO:0005886">
    <property type="term" value="C:plasma membrane"/>
    <property type="evidence" value="ECO:0007669"/>
    <property type="project" value="UniProtKB-SubCell"/>
</dbReference>
<dbReference type="SUPFAM" id="SSF81333">
    <property type="entry name" value="F1F0 ATP synthase subunit C"/>
    <property type="match status" value="1"/>
</dbReference>
<evidence type="ECO:0000256" key="9">
    <source>
        <dbReference type="ARBA" id="ARBA00023121"/>
    </source>
</evidence>
<keyword evidence="5 12" id="KW-0812">Transmembrane</keyword>
<keyword evidence="6 12" id="KW-0375">Hydrogen ion transport</keyword>
<accession>A0A7M2RMH7</accession>
<evidence type="ECO:0000256" key="2">
    <source>
        <dbReference type="ARBA" id="ARBA00006704"/>
    </source>
</evidence>
<gene>
    <name evidence="12 14" type="primary">atpE</name>
    <name evidence="14" type="ORF">INP51_07575</name>
</gene>
<feature type="domain" description="V-ATPase proteolipid subunit C-like" evidence="13">
    <location>
        <begin position="14"/>
        <end position="76"/>
    </location>
</feature>
<feature type="site" description="Reversibly protonated during proton transport" evidence="12">
    <location>
        <position position="63"/>
    </location>
</feature>
<evidence type="ECO:0000256" key="4">
    <source>
        <dbReference type="ARBA" id="ARBA00022547"/>
    </source>
</evidence>
<comment type="function">
    <text evidence="12">F(1)F(0) ATP synthase produces ATP from ADP in the presence of a proton or sodium gradient. F-type ATPases consist of two structural domains, F(1) containing the extramembraneous catalytic core and F(0) containing the membrane proton channel, linked together by a central stalk and a peripheral stalk. During catalysis, ATP synthesis in the catalytic domain of F(1) is coupled via a rotary mechanism of the central stalk subunits to proton translocation.</text>
</comment>
<dbReference type="InterPro" id="IPR035921">
    <property type="entry name" value="F/V-ATP_Csub_sf"/>
</dbReference>
<evidence type="ECO:0000313" key="14">
    <source>
        <dbReference type="EMBL" id="QOV20767.1"/>
    </source>
</evidence>
<reference evidence="14 15" key="1">
    <citation type="submission" date="2020-10" db="EMBL/GenBank/DDBJ databases">
        <title>Blautia liquoris sp.nov., isolated from the mud in a fermentation cellar used for the production of Chinese strong-flavoured liquor.</title>
        <authorList>
            <person name="Lu L."/>
        </authorList>
    </citation>
    <scope>NUCLEOTIDE SEQUENCE [LARGE SCALE GENOMIC DNA]</scope>
    <source>
        <strain evidence="14 15">LZLJ-3</strain>
    </source>
</reference>
<comment type="subcellular location">
    <subcellularLocation>
        <location evidence="12">Cell membrane</location>
        <topology evidence="12">Multi-pass membrane protein</topology>
    </subcellularLocation>
    <subcellularLocation>
        <location evidence="1">Membrane</location>
        <topology evidence="1">Multi-pass membrane protein</topology>
    </subcellularLocation>
</comment>
<keyword evidence="15" id="KW-1185">Reference proteome</keyword>
<dbReference type="Proteomes" id="UP000593601">
    <property type="component" value="Chromosome"/>
</dbReference>
<dbReference type="AlphaFoldDB" id="A0A7M2RMH7"/>
<evidence type="ECO:0000256" key="8">
    <source>
        <dbReference type="ARBA" id="ARBA00023065"/>
    </source>
</evidence>
<dbReference type="HAMAP" id="MF_01396">
    <property type="entry name" value="ATP_synth_c_bact"/>
    <property type="match status" value="1"/>
</dbReference>
<evidence type="ECO:0000259" key="13">
    <source>
        <dbReference type="Pfam" id="PF00137"/>
    </source>
</evidence>
<evidence type="ECO:0000256" key="10">
    <source>
        <dbReference type="ARBA" id="ARBA00023136"/>
    </source>
</evidence>
<dbReference type="NCBIfam" id="TIGR01260">
    <property type="entry name" value="ATP_synt_c"/>
    <property type="match status" value="1"/>
</dbReference>
<keyword evidence="4 12" id="KW-0138">CF(0)</keyword>